<keyword evidence="4" id="KW-0237">DNA synthesis</keyword>
<dbReference type="GO" id="GO:0006281">
    <property type="term" value="P:DNA repair"/>
    <property type="evidence" value="ECO:0007669"/>
    <property type="project" value="UniProtKB-KW"/>
</dbReference>
<dbReference type="AlphaFoldDB" id="A0AAD5SWS8"/>
<dbReference type="Pfam" id="PF11799">
    <property type="entry name" value="IMS_C"/>
    <property type="match status" value="1"/>
</dbReference>
<dbReference type="GO" id="GO:0042276">
    <property type="term" value="P:error-prone translesion synthesis"/>
    <property type="evidence" value="ECO:0007669"/>
    <property type="project" value="InterPro"/>
</dbReference>
<evidence type="ECO:0000313" key="18">
    <source>
        <dbReference type="Proteomes" id="UP001211907"/>
    </source>
</evidence>
<feature type="compositionally biased region" description="Polar residues" evidence="14">
    <location>
        <begin position="773"/>
        <end position="793"/>
    </location>
</feature>
<dbReference type="InterPro" id="IPR001126">
    <property type="entry name" value="UmuC"/>
</dbReference>
<feature type="compositionally biased region" description="Polar residues" evidence="14">
    <location>
        <begin position="184"/>
        <end position="197"/>
    </location>
</feature>
<evidence type="ECO:0000256" key="7">
    <source>
        <dbReference type="ARBA" id="ARBA00022723"/>
    </source>
</evidence>
<organism evidence="17 18">
    <name type="scientific">Physocladia obscura</name>
    <dbReference type="NCBI Taxonomy" id="109957"/>
    <lineage>
        <taxon>Eukaryota</taxon>
        <taxon>Fungi</taxon>
        <taxon>Fungi incertae sedis</taxon>
        <taxon>Chytridiomycota</taxon>
        <taxon>Chytridiomycota incertae sedis</taxon>
        <taxon>Chytridiomycetes</taxon>
        <taxon>Chytridiales</taxon>
        <taxon>Chytriomycetaceae</taxon>
        <taxon>Physocladia</taxon>
    </lineage>
</organism>
<keyword evidence="5 17" id="KW-0808">Transferase</keyword>
<dbReference type="GO" id="GO:0070987">
    <property type="term" value="P:error-free translesion synthesis"/>
    <property type="evidence" value="ECO:0007669"/>
    <property type="project" value="UniProtKB-ARBA"/>
</dbReference>
<evidence type="ECO:0000256" key="4">
    <source>
        <dbReference type="ARBA" id="ARBA00022634"/>
    </source>
</evidence>
<feature type="domain" description="UmuC" evidence="16">
    <location>
        <begin position="264"/>
        <end position="473"/>
    </location>
</feature>
<protein>
    <recommendedName>
        <fullName evidence="3">DNA repair protein REV1</fullName>
    </recommendedName>
</protein>
<keyword evidence="8" id="KW-0227">DNA damage</keyword>
<dbReference type="PANTHER" id="PTHR45990">
    <property type="entry name" value="DNA REPAIR PROTEIN REV1"/>
    <property type="match status" value="1"/>
</dbReference>
<dbReference type="GO" id="GO:0046872">
    <property type="term" value="F:metal ion binding"/>
    <property type="evidence" value="ECO:0007669"/>
    <property type="project" value="UniProtKB-KW"/>
</dbReference>
<comment type="caution">
    <text evidence="17">The sequence shown here is derived from an EMBL/GenBank/DDBJ whole genome shotgun (WGS) entry which is preliminary data.</text>
</comment>
<gene>
    <name evidence="17" type="primary">REV1</name>
    <name evidence="17" type="ORF">HK100_003573</name>
</gene>
<dbReference type="InterPro" id="IPR036775">
    <property type="entry name" value="DNA_pol_Y-fam_lit_finger_sf"/>
</dbReference>
<feature type="compositionally biased region" description="Low complexity" evidence="14">
    <location>
        <begin position="163"/>
        <end position="177"/>
    </location>
</feature>
<evidence type="ECO:0000256" key="2">
    <source>
        <dbReference type="ARBA" id="ARBA00010945"/>
    </source>
</evidence>
<feature type="binding site" evidence="13">
    <location>
        <position position="388"/>
    </location>
    <ligand>
        <name>Mg(2+)</name>
        <dbReference type="ChEBI" id="CHEBI:18420"/>
        <label>1</label>
    </ligand>
</feature>
<feature type="region of interest" description="Disordered" evidence="14">
    <location>
        <begin position="757"/>
        <end position="804"/>
    </location>
</feature>
<dbReference type="GO" id="GO:0003887">
    <property type="term" value="F:DNA-directed DNA polymerase activity"/>
    <property type="evidence" value="ECO:0007669"/>
    <property type="project" value="InterPro"/>
</dbReference>
<dbReference type="InterPro" id="IPR053848">
    <property type="entry name" value="IMS_HHH_1"/>
</dbReference>
<dbReference type="Pfam" id="PF21999">
    <property type="entry name" value="IMS_HHH_1"/>
    <property type="match status" value="1"/>
</dbReference>
<dbReference type="InterPro" id="IPR036420">
    <property type="entry name" value="BRCT_dom_sf"/>
</dbReference>
<keyword evidence="9 13" id="KW-0460">Magnesium</keyword>
<accession>A0AAD5SWS8</accession>
<evidence type="ECO:0000256" key="13">
    <source>
        <dbReference type="PIRSR" id="PIRSR036573-2"/>
    </source>
</evidence>
<evidence type="ECO:0000256" key="14">
    <source>
        <dbReference type="SAM" id="MobiDB-lite"/>
    </source>
</evidence>
<dbReference type="Gene3D" id="3.30.70.270">
    <property type="match status" value="1"/>
</dbReference>
<dbReference type="InterPro" id="IPR001357">
    <property type="entry name" value="BRCT_dom"/>
</dbReference>
<dbReference type="PROSITE" id="PS50172">
    <property type="entry name" value="BRCT"/>
    <property type="match status" value="1"/>
</dbReference>
<dbReference type="Gene3D" id="3.30.1490.100">
    <property type="entry name" value="DNA polymerase, Y-family, little finger domain"/>
    <property type="match status" value="1"/>
</dbReference>
<evidence type="ECO:0000256" key="8">
    <source>
        <dbReference type="ARBA" id="ARBA00022763"/>
    </source>
</evidence>
<dbReference type="Gene3D" id="1.10.150.20">
    <property type="entry name" value="5' to 3' exonuclease, C-terminal subdomain"/>
    <property type="match status" value="1"/>
</dbReference>
<dbReference type="PROSITE" id="PS50173">
    <property type="entry name" value="UMUC"/>
    <property type="match status" value="1"/>
</dbReference>
<keyword evidence="12" id="KW-0539">Nucleus</keyword>
<comment type="cofactor">
    <cofactor evidence="13">
        <name>Mg(2+)</name>
        <dbReference type="ChEBI" id="CHEBI:18420"/>
    </cofactor>
    <text evidence="13">Binds 2 magnesium ions.</text>
</comment>
<evidence type="ECO:0000259" key="15">
    <source>
        <dbReference type="PROSITE" id="PS50172"/>
    </source>
</evidence>
<evidence type="ECO:0000256" key="3">
    <source>
        <dbReference type="ARBA" id="ARBA00020399"/>
    </source>
</evidence>
<proteinExistence type="inferred from homology"/>
<evidence type="ECO:0000313" key="17">
    <source>
        <dbReference type="EMBL" id="KAJ3107509.1"/>
    </source>
</evidence>
<dbReference type="PANTHER" id="PTHR45990:SF1">
    <property type="entry name" value="DNA REPAIR PROTEIN REV1"/>
    <property type="match status" value="1"/>
</dbReference>
<evidence type="ECO:0000256" key="12">
    <source>
        <dbReference type="ARBA" id="ARBA00023242"/>
    </source>
</evidence>
<dbReference type="GO" id="GO:0017125">
    <property type="term" value="F:deoxycytidyl transferase activity"/>
    <property type="evidence" value="ECO:0007669"/>
    <property type="project" value="TreeGrafter"/>
</dbReference>
<feature type="region of interest" description="Disordered" evidence="14">
    <location>
        <begin position="161"/>
        <end position="202"/>
    </location>
</feature>
<dbReference type="EMBL" id="JADGJH010001905">
    <property type="protein sequence ID" value="KAJ3107509.1"/>
    <property type="molecule type" value="Genomic_DNA"/>
</dbReference>
<dbReference type="Proteomes" id="UP001211907">
    <property type="component" value="Unassembled WGS sequence"/>
</dbReference>
<dbReference type="InterPro" id="IPR017961">
    <property type="entry name" value="DNA_pol_Y-fam_little_finger"/>
</dbReference>
<keyword evidence="7 13" id="KW-0479">Metal-binding</keyword>
<dbReference type="InterPro" id="IPR043502">
    <property type="entry name" value="DNA/RNA_pol_sf"/>
</dbReference>
<dbReference type="Gene3D" id="3.40.50.10190">
    <property type="entry name" value="BRCT domain"/>
    <property type="match status" value="1"/>
</dbReference>
<reference evidence="17" key="1">
    <citation type="submission" date="2020-05" db="EMBL/GenBank/DDBJ databases">
        <title>Phylogenomic resolution of chytrid fungi.</title>
        <authorList>
            <person name="Stajich J.E."/>
            <person name="Amses K."/>
            <person name="Simmons R."/>
            <person name="Seto K."/>
            <person name="Myers J."/>
            <person name="Bonds A."/>
            <person name="Quandt C.A."/>
            <person name="Barry K."/>
            <person name="Liu P."/>
            <person name="Grigoriev I."/>
            <person name="Longcore J.E."/>
            <person name="James T.Y."/>
        </authorList>
    </citation>
    <scope>NUCLEOTIDE SEQUENCE</scope>
    <source>
        <strain evidence="17">JEL0513</strain>
    </source>
</reference>
<evidence type="ECO:0000256" key="6">
    <source>
        <dbReference type="ARBA" id="ARBA00022695"/>
    </source>
</evidence>
<keyword evidence="6" id="KW-0548">Nucleotidyltransferase</keyword>
<feature type="binding site" evidence="13">
    <location>
        <position position="268"/>
    </location>
    <ligand>
        <name>Mg(2+)</name>
        <dbReference type="ChEBI" id="CHEBI:18420"/>
        <label>1</label>
    </ligand>
</feature>
<evidence type="ECO:0000256" key="10">
    <source>
        <dbReference type="ARBA" id="ARBA00023125"/>
    </source>
</evidence>
<comment type="subcellular location">
    <subcellularLocation>
        <location evidence="1">Nucleus</location>
    </subcellularLocation>
</comment>
<sequence>MAYQGFGEYMALKAAKQQKQNSTDTKWQLQSEVLRPVTLWFDGIHNINTATYNHTNNNSNNSDNGNPNNLSALDLKALCLSHAATVCDSLSLRVSHIIALSLTERKMDLWRNRRVVHPDWLLQSIAKAKLLPWQQFGLIQRANASLFNTKALVSIEHESKLLQQQPQQQHQHQQPPQQKHPRIHSTSAKNPSNPTPRESTEWAAKNVATASGFLEKYYGSSRLSKISNWKSDLKEFVLELDLTYPKVKPPSTTIKSKTSHSSTIMHVDMDCFFASVALRDRPEIQHLPVAICHSKGTGNSGNNTGISDFTSTSEIASCNYVARSYGVKNGMFLGTAQKLVASFQGQQQQHSMRLITLPYEFEKYDSVSRSLYTILHTVSDELMVVSCDEAYIDVSSQVIHPGSGREIEIAEQIRESIRCESGGCRASIGIGESMLTARVATKKAKPDGVYHISSESAAFEFSKLGVQDLPGVGYALTKQMAGLGINSCGDLMKLSLTECKKRFGEANGLKLHQFCRGIDKRPLENKARQSIGAEVNWGVRFQSITEVHAFLSELSQEVHTRLNKTGLVGNHVTLKVKKKLYDGEPAKFLGCGECVDLSKSKTIDGAANVGIDLDVLVREVLMLYRDISVAPEDLRGVGIHIGKLTAKSAAMKGRQKTLLNFGVKRSADAAGLLSNHIGNGYNREEVNEEELEPRRKILRNSNNPWAVDDLPVIPLQPAISSSSTLVFPSSSQIDWSMVEHLPRDIREELFALRKKSTKNAGSSSSTFAVASSNHPQNRQLNSKQTYQHASTGAPSDYSKNLKRVSDEPPSLIGKTAFSDVNCLLKQWIKASSSPLTRTDTDLVRIYFRALVQNWEGEKCLCLLKTIVDAVEEYHGKRERKGKQAVCNEGWLYDRGDWKHVVDLLTKDVNDEFLVCYGGNFKKH</sequence>
<evidence type="ECO:0000259" key="16">
    <source>
        <dbReference type="PROSITE" id="PS50173"/>
    </source>
</evidence>
<evidence type="ECO:0000256" key="1">
    <source>
        <dbReference type="ARBA" id="ARBA00004123"/>
    </source>
</evidence>
<dbReference type="Pfam" id="PF00817">
    <property type="entry name" value="IMS"/>
    <property type="match status" value="1"/>
</dbReference>
<dbReference type="GO" id="GO:0003684">
    <property type="term" value="F:damaged DNA binding"/>
    <property type="evidence" value="ECO:0007669"/>
    <property type="project" value="UniProtKB-UniRule"/>
</dbReference>
<keyword evidence="18" id="KW-1185">Reference proteome</keyword>
<dbReference type="InterPro" id="IPR038401">
    <property type="entry name" value="Rev1_C_sf"/>
</dbReference>
<evidence type="ECO:0000256" key="11">
    <source>
        <dbReference type="ARBA" id="ARBA00023204"/>
    </source>
</evidence>
<evidence type="ECO:0000256" key="5">
    <source>
        <dbReference type="ARBA" id="ARBA00022679"/>
    </source>
</evidence>
<comment type="similarity">
    <text evidence="2">Belongs to the DNA polymerase type-Y family.</text>
</comment>
<dbReference type="FunFam" id="3.30.1490.100:FF:000001">
    <property type="entry name" value="DNA repair protein REV1"/>
    <property type="match status" value="1"/>
</dbReference>
<dbReference type="InterPro" id="IPR043128">
    <property type="entry name" value="Rev_trsase/Diguanyl_cyclase"/>
</dbReference>
<feature type="compositionally biased region" description="Low complexity" evidence="14">
    <location>
        <begin position="760"/>
        <end position="772"/>
    </location>
</feature>
<dbReference type="GO" id="GO:0005634">
    <property type="term" value="C:nucleus"/>
    <property type="evidence" value="ECO:0007669"/>
    <property type="project" value="UniProtKB-SubCell"/>
</dbReference>
<evidence type="ECO:0000256" key="9">
    <source>
        <dbReference type="ARBA" id="ARBA00022842"/>
    </source>
</evidence>
<name>A0AAD5SWS8_9FUNG</name>
<dbReference type="SUPFAM" id="SSF100879">
    <property type="entry name" value="Lesion bypass DNA polymerase (Y-family), little finger domain"/>
    <property type="match status" value="1"/>
</dbReference>
<dbReference type="SUPFAM" id="SSF56672">
    <property type="entry name" value="DNA/RNA polymerases"/>
    <property type="match status" value="1"/>
</dbReference>
<keyword evidence="11" id="KW-0234">DNA repair</keyword>
<feature type="domain" description="BRCT" evidence="15">
    <location>
        <begin position="74"/>
        <end position="138"/>
    </location>
</feature>
<dbReference type="Gene3D" id="3.40.1170.60">
    <property type="match status" value="1"/>
</dbReference>
<keyword evidence="10" id="KW-0238">DNA-binding</keyword>
<dbReference type="SUPFAM" id="SSF52113">
    <property type="entry name" value="BRCT domain"/>
    <property type="match status" value="1"/>
</dbReference>
<dbReference type="Gene3D" id="1.20.58.1280">
    <property type="entry name" value="DNA repair protein Rev1, C-terminal domain"/>
    <property type="match status" value="1"/>
</dbReference>
<feature type="binding site" evidence="13">
    <location>
        <position position="389"/>
    </location>
    <ligand>
        <name>Mg(2+)</name>
        <dbReference type="ChEBI" id="CHEBI:18420"/>
        <label>1</label>
    </ligand>
</feature>